<comment type="caution">
    <text evidence="9">The sequence shown here is derived from an EMBL/GenBank/DDBJ whole genome shotgun (WGS) entry which is preliminary data.</text>
</comment>
<organism evidence="9 10">
    <name type="scientific">Extensimonas vulgaris</name>
    <dbReference type="NCBI Taxonomy" id="1031594"/>
    <lineage>
        <taxon>Bacteria</taxon>
        <taxon>Pseudomonadati</taxon>
        <taxon>Pseudomonadota</taxon>
        <taxon>Betaproteobacteria</taxon>
        <taxon>Burkholderiales</taxon>
        <taxon>Comamonadaceae</taxon>
        <taxon>Extensimonas</taxon>
    </lineage>
</organism>
<dbReference type="InterPro" id="IPR036250">
    <property type="entry name" value="AcylCo_DH-like_C"/>
</dbReference>
<feature type="domain" description="Acyl-CoA dehydrogenase/oxidase C-terminal" evidence="6">
    <location>
        <begin position="238"/>
        <end position="381"/>
    </location>
</feature>
<keyword evidence="5" id="KW-0560">Oxidoreductase</keyword>
<dbReference type="AlphaFoldDB" id="A0A369AJN7"/>
<dbReference type="GO" id="GO:0046359">
    <property type="term" value="P:butyrate catabolic process"/>
    <property type="evidence" value="ECO:0007669"/>
    <property type="project" value="TreeGrafter"/>
</dbReference>
<evidence type="ECO:0000259" key="7">
    <source>
        <dbReference type="Pfam" id="PF02770"/>
    </source>
</evidence>
<keyword evidence="4" id="KW-0274">FAD</keyword>
<dbReference type="GO" id="GO:0033539">
    <property type="term" value="P:fatty acid beta-oxidation using acyl-CoA dehydrogenase"/>
    <property type="evidence" value="ECO:0007669"/>
    <property type="project" value="TreeGrafter"/>
</dbReference>
<gene>
    <name evidence="9" type="ORF">DFR45_10858</name>
</gene>
<dbReference type="InterPro" id="IPR046373">
    <property type="entry name" value="Acyl-CoA_Oxase/DH_mid-dom_sf"/>
</dbReference>
<protein>
    <submittedName>
        <fullName evidence="9">Butyryl-CoA dehydrogenase</fullName>
    </submittedName>
</protein>
<dbReference type="FunFam" id="1.20.140.10:FF:000001">
    <property type="entry name" value="Acyl-CoA dehydrogenase"/>
    <property type="match status" value="1"/>
</dbReference>
<dbReference type="Gene3D" id="1.10.540.10">
    <property type="entry name" value="Acyl-CoA dehydrogenase/oxidase, N-terminal domain"/>
    <property type="match status" value="1"/>
</dbReference>
<comment type="similarity">
    <text evidence="2">Belongs to the acyl-CoA dehydrogenase family.</text>
</comment>
<evidence type="ECO:0000313" key="10">
    <source>
        <dbReference type="Proteomes" id="UP000252174"/>
    </source>
</evidence>
<comment type="cofactor">
    <cofactor evidence="1">
        <name>FAD</name>
        <dbReference type="ChEBI" id="CHEBI:57692"/>
    </cofactor>
</comment>
<dbReference type="InterPro" id="IPR006091">
    <property type="entry name" value="Acyl-CoA_Oxase/DH_mid-dom"/>
</dbReference>
<keyword evidence="3" id="KW-0285">Flavoprotein</keyword>
<dbReference type="InterPro" id="IPR037069">
    <property type="entry name" value="AcylCoA_DH/ox_N_sf"/>
</dbReference>
<dbReference type="Pfam" id="PF02771">
    <property type="entry name" value="Acyl-CoA_dh_N"/>
    <property type="match status" value="1"/>
</dbReference>
<dbReference type="SUPFAM" id="SSF47203">
    <property type="entry name" value="Acyl-CoA dehydrogenase C-terminal domain-like"/>
    <property type="match status" value="1"/>
</dbReference>
<dbReference type="InterPro" id="IPR013786">
    <property type="entry name" value="AcylCoA_DH/ox_N"/>
</dbReference>
<dbReference type="OrthoDB" id="9770681at2"/>
<dbReference type="PIRSF" id="PIRSF016578">
    <property type="entry name" value="HsaA"/>
    <property type="match status" value="1"/>
</dbReference>
<dbReference type="PANTHER" id="PTHR43884:SF12">
    <property type="entry name" value="ISOVALERYL-COA DEHYDROGENASE, MITOCHONDRIAL-RELATED"/>
    <property type="match status" value="1"/>
</dbReference>
<dbReference type="Pfam" id="PF00441">
    <property type="entry name" value="Acyl-CoA_dh_1"/>
    <property type="match status" value="1"/>
</dbReference>
<evidence type="ECO:0000256" key="4">
    <source>
        <dbReference type="ARBA" id="ARBA00022827"/>
    </source>
</evidence>
<dbReference type="InterPro" id="IPR009100">
    <property type="entry name" value="AcylCoA_DH/oxidase_NM_dom_sf"/>
</dbReference>
<feature type="domain" description="Acyl-CoA dehydrogenase/oxidase N-terminal" evidence="8">
    <location>
        <begin position="10"/>
        <end position="120"/>
    </location>
</feature>
<dbReference type="PANTHER" id="PTHR43884">
    <property type="entry name" value="ACYL-COA DEHYDROGENASE"/>
    <property type="match status" value="1"/>
</dbReference>
<dbReference type="GO" id="GO:0050660">
    <property type="term" value="F:flavin adenine dinucleotide binding"/>
    <property type="evidence" value="ECO:0007669"/>
    <property type="project" value="InterPro"/>
</dbReference>
<sequence length="393" mass="43005">MTSPPIPAGELEEFRAAVRKFAVDAFAAKAAYWDEKEEFPRENRELLAKLGYLGLVIPEQYGGSGLSILHATVFLEEISRVCFNTALVCQIAINGPSRAIEILGSEEQKKRLLPKCVSGEYMFGIGMSEPGAGSATTDMVTSVTPDGDGWRLNGHKVFCTGGHLATHILVFARFGKTKGAYGIGAVIVEKGMPGFTVGKPDRKMGGRGVAEAELYFDNVHIPKENVLMVGDENSTKSFRVLMSSFGPERVGNAAMCLGVAHEALELAVAYSKERHQFGRPICEFQGIQWKIADMATQIHATRLMVHHAATHLENGFPNPLAAAQAKLYANEMVQRVTNEALQIHGHYGFTRDFPLERMVRDSRGFALGGGTVEILRNTIASIVYGRSFNQRRD</sequence>
<dbReference type="Gene3D" id="2.40.110.10">
    <property type="entry name" value="Butyryl-CoA Dehydrogenase, subunit A, domain 2"/>
    <property type="match status" value="1"/>
</dbReference>
<dbReference type="SUPFAM" id="SSF56645">
    <property type="entry name" value="Acyl-CoA dehydrogenase NM domain-like"/>
    <property type="match status" value="1"/>
</dbReference>
<evidence type="ECO:0000256" key="5">
    <source>
        <dbReference type="ARBA" id="ARBA00023002"/>
    </source>
</evidence>
<evidence type="ECO:0000259" key="6">
    <source>
        <dbReference type="Pfam" id="PF00441"/>
    </source>
</evidence>
<dbReference type="Proteomes" id="UP000252174">
    <property type="component" value="Unassembled WGS sequence"/>
</dbReference>
<dbReference type="Gene3D" id="1.20.140.10">
    <property type="entry name" value="Butyryl-CoA Dehydrogenase, subunit A, domain 3"/>
    <property type="match status" value="1"/>
</dbReference>
<evidence type="ECO:0000256" key="2">
    <source>
        <dbReference type="ARBA" id="ARBA00009347"/>
    </source>
</evidence>
<dbReference type="EMBL" id="QPJU01000008">
    <property type="protein sequence ID" value="RCX08558.1"/>
    <property type="molecule type" value="Genomic_DNA"/>
</dbReference>
<accession>A0A369AJN7</accession>
<proteinExistence type="inferred from homology"/>
<keyword evidence="10" id="KW-1185">Reference proteome</keyword>
<evidence type="ECO:0000259" key="8">
    <source>
        <dbReference type="Pfam" id="PF02771"/>
    </source>
</evidence>
<evidence type="ECO:0000313" key="9">
    <source>
        <dbReference type="EMBL" id="RCX08558.1"/>
    </source>
</evidence>
<dbReference type="RefSeq" id="WP_114483837.1">
    <property type="nucleotide sequence ID" value="NZ_QPJU01000008.1"/>
</dbReference>
<dbReference type="GO" id="GO:0003995">
    <property type="term" value="F:acyl-CoA dehydrogenase activity"/>
    <property type="evidence" value="ECO:0007669"/>
    <property type="project" value="TreeGrafter"/>
</dbReference>
<evidence type="ECO:0000256" key="1">
    <source>
        <dbReference type="ARBA" id="ARBA00001974"/>
    </source>
</evidence>
<dbReference type="Pfam" id="PF02770">
    <property type="entry name" value="Acyl-CoA_dh_M"/>
    <property type="match status" value="1"/>
</dbReference>
<dbReference type="InterPro" id="IPR009075">
    <property type="entry name" value="AcylCo_DH/oxidase_C"/>
</dbReference>
<evidence type="ECO:0000256" key="3">
    <source>
        <dbReference type="ARBA" id="ARBA00022630"/>
    </source>
</evidence>
<name>A0A369AJN7_9BURK</name>
<feature type="domain" description="Acyl-CoA oxidase/dehydrogenase middle" evidence="7">
    <location>
        <begin position="125"/>
        <end position="219"/>
    </location>
</feature>
<reference evidence="9 10" key="1">
    <citation type="submission" date="2018-07" db="EMBL/GenBank/DDBJ databases">
        <title>Genomic Encyclopedia of Type Strains, Phase IV (KMG-IV): sequencing the most valuable type-strain genomes for metagenomic binning, comparative biology and taxonomic classification.</title>
        <authorList>
            <person name="Goeker M."/>
        </authorList>
    </citation>
    <scope>NUCLEOTIDE SEQUENCE [LARGE SCALE GENOMIC DNA]</scope>
    <source>
        <strain evidence="9 10">DSM 100911</strain>
    </source>
</reference>